<gene>
    <name evidence="2" type="ORF">LTRI10_LOCUS9655</name>
</gene>
<proteinExistence type="predicted"/>
<name>A0AAV2D3I5_9ROSI</name>
<dbReference type="Proteomes" id="UP001497516">
    <property type="component" value="Chromosome 10"/>
</dbReference>
<organism evidence="2 3">
    <name type="scientific">Linum trigynum</name>
    <dbReference type="NCBI Taxonomy" id="586398"/>
    <lineage>
        <taxon>Eukaryota</taxon>
        <taxon>Viridiplantae</taxon>
        <taxon>Streptophyta</taxon>
        <taxon>Embryophyta</taxon>
        <taxon>Tracheophyta</taxon>
        <taxon>Spermatophyta</taxon>
        <taxon>Magnoliopsida</taxon>
        <taxon>eudicotyledons</taxon>
        <taxon>Gunneridae</taxon>
        <taxon>Pentapetalae</taxon>
        <taxon>rosids</taxon>
        <taxon>fabids</taxon>
        <taxon>Malpighiales</taxon>
        <taxon>Linaceae</taxon>
        <taxon>Linum</taxon>
    </lineage>
</organism>
<dbReference type="EMBL" id="OZ034814">
    <property type="protein sequence ID" value="CAL1362855.1"/>
    <property type="molecule type" value="Genomic_DNA"/>
</dbReference>
<reference evidence="2 3" key="1">
    <citation type="submission" date="2024-04" db="EMBL/GenBank/DDBJ databases">
        <authorList>
            <person name="Fracassetti M."/>
        </authorList>
    </citation>
    <scope>NUCLEOTIDE SEQUENCE [LARGE SCALE GENOMIC DNA]</scope>
</reference>
<evidence type="ECO:0000313" key="3">
    <source>
        <dbReference type="Proteomes" id="UP001497516"/>
    </source>
</evidence>
<dbReference type="SUPFAM" id="SSF54403">
    <property type="entry name" value="Cystatin/monellin"/>
    <property type="match status" value="1"/>
</dbReference>
<dbReference type="AlphaFoldDB" id="A0AAV2D3I5"/>
<dbReference type="Gene3D" id="3.10.450.10">
    <property type="match status" value="1"/>
</dbReference>
<evidence type="ECO:0000256" key="1">
    <source>
        <dbReference type="SAM" id="SignalP"/>
    </source>
</evidence>
<dbReference type="PANTHER" id="PTHR47364">
    <property type="entry name" value="CYSTEINE PROTEINASE INHIBITOR 5"/>
    <property type="match status" value="1"/>
</dbReference>
<protein>
    <recommendedName>
        <fullName evidence="4">Cysteine proteinase inhibitor</fullName>
    </recommendedName>
</protein>
<feature type="chain" id="PRO_5043853059" description="Cysteine proteinase inhibitor" evidence="1">
    <location>
        <begin position="23"/>
        <end position="121"/>
    </location>
</feature>
<accession>A0AAV2D3I5</accession>
<evidence type="ECO:0008006" key="4">
    <source>
        <dbReference type="Google" id="ProtNLM"/>
    </source>
</evidence>
<evidence type="ECO:0000313" key="2">
    <source>
        <dbReference type="EMBL" id="CAL1362855.1"/>
    </source>
</evidence>
<dbReference type="InterPro" id="IPR046350">
    <property type="entry name" value="Cystatin_sf"/>
</dbReference>
<feature type="signal peptide" evidence="1">
    <location>
        <begin position="1"/>
        <end position="22"/>
    </location>
</feature>
<keyword evidence="3" id="KW-1185">Reference proteome</keyword>
<dbReference type="PANTHER" id="PTHR47364:SF2">
    <property type="entry name" value="CYSTEINE PROTEINASE INHIBITOR 5"/>
    <property type="match status" value="1"/>
</dbReference>
<sequence length="121" mass="13146">MARSGFLVFCLVSSLLIIGAMSSVRLSLSDTPWQPIRNLKDEHILEIAEFAVKYINKENGSGAQAVLASLDKAALLPDCDGFLYRVAVTLAEEQTTESYEAVISEKPGNKFLGISNTVLPQ</sequence>
<keyword evidence="1" id="KW-0732">Signal</keyword>